<gene>
    <name evidence="8" type="ORF">FRX31_031768</name>
</gene>
<dbReference type="InterPro" id="IPR019133">
    <property type="entry name" value="MIC60"/>
</dbReference>
<comment type="similarity">
    <text evidence="2">Belongs to the MICOS complex subunit Mic60 family.</text>
</comment>
<keyword evidence="3" id="KW-0812">Transmembrane</keyword>
<evidence type="ECO:0000256" key="3">
    <source>
        <dbReference type="ARBA" id="ARBA00022692"/>
    </source>
</evidence>
<dbReference type="GO" id="GO:0042407">
    <property type="term" value="P:cristae formation"/>
    <property type="evidence" value="ECO:0007669"/>
    <property type="project" value="TreeGrafter"/>
</dbReference>
<keyword evidence="9" id="KW-1185">Reference proteome</keyword>
<keyword evidence="5" id="KW-1133">Transmembrane helix</keyword>
<dbReference type="AlphaFoldDB" id="A0A7J6V3D8"/>
<accession>A0A7J6V3D8</accession>
<name>A0A7J6V3D8_THATH</name>
<evidence type="ECO:0000313" key="9">
    <source>
        <dbReference type="Proteomes" id="UP000554482"/>
    </source>
</evidence>
<dbReference type="OrthoDB" id="10261039at2759"/>
<evidence type="ECO:0000256" key="1">
    <source>
        <dbReference type="ARBA" id="ARBA00004273"/>
    </source>
</evidence>
<sequence length="138" mass="15555">MPQGVLALEVALTRGLPIRKEVNALRNYLEGTQTQLQLYQQPYPTWWWWHLDTYWSRCSIQVKEDDVSGDGIESIINIVESFLVEGKYAEAADSLEGVVSGSEAEKFIGEWVKQARSRAITEQAITLLQSYATSTSVT</sequence>
<evidence type="ECO:0000256" key="7">
    <source>
        <dbReference type="ARBA" id="ARBA00023136"/>
    </source>
</evidence>
<dbReference type="PANTHER" id="PTHR15415">
    <property type="entry name" value="MITOFILIN"/>
    <property type="match status" value="1"/>
</dbReference>
<evidence type="ECO:0000256" key="2">
    <source>
        <dbReference type="ARBA" id="ARBA00010877"/>
    </source>
</evidence>
<dbReference type="PANTHER" id="PTHR15415:SF7">
    <property type="entry name" value="MICOS COMPLEX SUBUNIT MIC60"/>
    <property type="match status" value="1"/>
</dbReference>
<comment type="subcellular location">
    <subcellularLocation>
        <location evidence="1">Mitochondrion inner membrane</location>
    </subcellularLocation>
</comment>
<dbReference type="Pfam" id="PF09731">
    <property type="entry name" value="Mitofilin"/>
    <property type="match status" value="1"/>
</dbReference>
<evidence type="ECO:0000256" key="5">
    <source>
        <dbReference type="ARBA" id="ARBA00022989"/>
    </source>
</evidence>
<dbReference type="GO" id="GO:0061617">
    <property type="term" value="C:MICOS complex"/>
    <property type="evidence" value="ECO:0007669"/>
    <property type="project" value="TreeGrafter"/>
</dbReference>
<organism evidence="8 9">
    <name type="scientific">Thalictrum thalictroides</name>
    <name type="common">Rue-anemone</name>
    <name type="synonym">Anemone thalictroides</name>
    <dbReference type="NCBI Taxonomy" id="46969"/>
    <lineage>
        <taxon>Eukaryota</taxon>
        <taxon>Viridiplantae</taxon>
        <taxon>Streptophyta</taxon>
        <taxon>Embryophyta</taxon>
        <taxon>Tracheophyta</taxon>
        <taxon>Spermatophyta</taxon>
        <taxon>Magnoliopsida</taxon>
        <taxon>Ranunculales</taxon>
        <taxon>Ranunculaceae</taxon>
        <taxon>Thalictroideae</taxon>
        <taxon>Thalictrum</taxon>
    </lineage>
</organism>
<keyword evidence="4" id="KW-0999">Mitochondrion inner membrane</keyword>
<protein>
    <submittedName>
        <fullName evidence="8">Micos complex subunit</fullName>
    </submittedName>
</protein>
<comment type="caution">
    <text evidence="8">The sequence shown here is derived from an EMBL/GenBank/DDBJ whole genome shotgun (WGS) entry which is preliminary data.</text>
</comment>
<evidence type="ECO:0000313" key="8">
    <source>
        <dbReference type="EMBL" id="KAF5178645.1"/>
    </source>
</evidence>
<proteinExistence type="inferred from homology"/>
<dbReference type="EMBL" id="JABWDY010039833">
    <property type="protein sequence ID" value="KAF5178645.1"/>
    <property type="molecule type" value="Genomic_DNA"/>
</dbReference>
<reference evidence="8 9" key="1">
    <citation type="submission" date="2020-06" db="EMBL/GenBank/DDBJ databases">
        <title>Transcriptomic and genomic resources for Thalictrum thalictroides and T. hernandezii: Facilitating candidate gene discovery in an emerging model plant lineage.</title>
        <authorList>
            <person name="Arias T."/>
            <person name="Riano-Pachon D.M."/>
            <person name="Di Stilio V.S."/>
        </authorList>
    </citation>
    <scope>NUCLEOTIDE SEQUENCE [LARGE SCALE GENOMIC DNA]</scope>
    <source>
        <strain evidence="9">cv. WT478/WT964</strain>
        <tissue evidence="8">Leaves</tissue>
    </source>
</reference>
<keyword evidence="7" id="KW-0472">Membrane</keyword>
<evidence type="ECO:0000256" key="6">
    <source>
        <dbReference type="ARBA" id="ARBA00023128"/>
    </source>
</evidence>
<dbReference type="Proteomes" id="UP000554482">
    <property type="component" value="Unassembled WGS sequence"/>
</dbReference>
<keyword evidence="6" id="KW-0496">Mitochondrion</keyword>
<evidence type="ECO:0000256" key="4">
    <source>
        <dbReference type="ARBA" id="ARBA00022792"/>
    </source>
</evidence>